<evidence type="ECO:0000256" key="1">
    <source>
        <dbReference type="SAM" id="MobiDB-lite"/>
    </source>
</evidence>
<dbReference type="OrthoDB" id="10265068at2759"/>
<feature type="compositionally biased region" description="Basic residues" evidence="1">
    <location>
        <begin position="243"/>
        <end position="252"/>
    </location>
</feature>
<accession>A0A7R8ANX0</accession>
<feature type="region of interest" description="Disordered" evidence="1">
    <location>
        <begin position="179"/>
        <end position="275"/>
    </location>
</feature>
<reference evidence="2" key="1">
    <citation type="submission" date="2021-01" db="EMBL/GenBank/DDBJ databases">
        <authorList>
            <consortium name="Aspergillus puulaauensis MK2 genome sequencing consortium"/>
            <person name="Kazuki M."/>
            <person name="Futagami T."/>
        </authorList>
    </citation>
    <scope>NUCLEOTIDE SEQUENCE</scope>
    <source>
        <strain evidence="2">MK2</strain>
    </source>
</reference>
<feature type="compositionally biased region" description="Polar residues" evidence="1">
    <location>
        <begin position="78"/>
        <end position="93"/>
    </location>
</feature>
<name>A0A7R8ANX0_9EURO</name>
<dbReference type="AlphaFoldDB" id="A0A7R8ANX0"/>
<evidence type="ECO:0000313" key="2">
    <source>
        <dbReference type="EMBL" id="BCS24233.1"/>
    </source>
</evidence>
<dbReference type="RefSeq" id="XP_041556427.1">
    <property type="nucleotide sequence ID" value="XM_041703776.1"/>
</dbReference>
<reference evidence="2" key="2">
    <citation type="submission" date="2021-02" db="EMBL/GenBank/DDBJ databases">
        <title>Aspergillus puulaauensis MK2 genome sequence.</title>
        <authorList>
            <person name="Futagami T."/>
            <person name="Mori K."/>
            <person name="Kadooka C."/>
            <person name="Tanaka T."/>
        </authorList>
    </citation>
    <scope>NUCLEOTIDE SEQUENCE</scope>
    <source>
        <strain evidence="2">MK2</strain>
    </source>
</reference>
<dbReference type="KEGG" id="apuu:APUU_40677S"/>
<feature type="compositionally biased region" description="Polar residues" evidence="1">
    <location>
        <begin position="220"/>
        <end position="229"/>
    </location>
</feature>
<dbReference type="Proteomes" id="UP000654913">
    <property type="component" value="Chromosome 4"/>
</dbReference>
<gene>
    <name evidence="2" type="ORF">APUU_40677S</name>
</gene>
<evidence type="ECO:0000313" key="3">
    <source>
        <dbReference type="Proteomes" id="UP000654913"/>
    </source>
</evidence>
<proteinExistence type="predicted"/>
<organism evidence="2 3">
    <name type="scientific">Aspergillus puulaauensis</name>
    <dbReference type="NCBI Taxonomy" id="1220207"/>
    <lineage>
        <taxon>Eukaryota</taxon>
        <taxon>Fungi</taxon>
        <taxon>Dikarya</taxon>
        <taxon>Ascomycota</taxon>
        <taxon>Pezizomycotina</taxon>
        <taxon>Eurotiomycetes</taxon>
        <taxon>Eurotiomycetidae</taxon>
        <taxon>Eurotiales</taxon>
        <taxon>Aspergillaceae</taxon>
        <taxon>Aspergillus</taxon>
    </lineage>
</organism>
<feature type="region of interest" description="Disordered" evidence="1">
    <location>
        <begin position="1"/>
        <end position="94"/>
    </location>
</feature>
<keyword evidence="3" id="KW-1185">Reference proteome</keyword>
<sequence>MARPGREEDSSTSSRRTPIPSKRNDTAISKTSGAIENEVIVASNTNANPGNAEKPTPNPTTTSAIDLEDSDGDENEGRNNTVEPKAASSSDLSATPADELYTPLLMFICEHGFMREKQYPVTRSVRARFVRDVRAEARILGFERAIVDRVLLDIKRYYLTKVGQCHVFDEGAAFGEEVDDSSSSEGLDVKTGHLNPQEKRKRKRSSGEEPAKKTIKIPVKTTQGNTKRSSMSKKGEKETKLQVRPKKKKRSSKASSNTKALKGGAAFEDPIVLDF</sequence>
<dbReference type="EMBL" id="AP024446">
    <property type="protein sequence ID" value="BCS24233.1"/>
    <property type="molecule type" value="Genomic_DNA"/>
</dbReference>
<dbReference type="GeneID" id="64974238"/>
<protein>
    <submittedName>
        <fullName evidence="2">Uncharacterized protein</fullName>
    </submittedName>
</protein>
<feature type="compositionally biased region" description="Low complexity" evidence="1">
    <location>
        <begin position="11"/>
        <end position="21"/>
    </location>
</feature>